<evidence type="ECO:0000256" key="1">
    <source>
        <dbReference type="ARBA" id="ARBA00000085"/>
    </source>
</evidence>
<protein>
    <recommendedName>
        <fullName evidence="2">histidine kinase</fullName>
        <ecNumber evidence="2">2.7.13.3</ecNumber>
    </recommendedName>
</protein>
<feature type="domain" description="HTH araC/xylS-type" evidence="10">
    <location>
        <begin position="1272"/>
        <end position="1371"/>
    </location>
</feature>
<evidence type="ECO:0000256" key="9">
    <source>
        <dbReference type="SAM" id="SignalP"/>
    </source>
</evidence>
<dbReference type="InterPro" id="IPR036890">
    <property type="entry name" value="HATPase_C_sf"/>
</dbReference>
<evidence type="ECO:0000256" key="6">
    <source>
        <dbReference type="PROSITE-ProRule" id="PRU00169"/>
    </source>
</evidence>
<dbReference type="PROSITE" id="PS50109">
    <property type="entry name" value="HIS_KIN"/>
    <property type="match status" value="1"/>
</dbReference>
<dbReference type="InterPro" id="IPR009057">
    <property type="entry name" value="Homeodomain-like_sf"/>
</dbReference>
<dbReference type="Gene3D" id="3.40.50.2300">
    <property type="match status" value="1"/>
</dbReference>
<dbReference type="InterPro" id="IPR004358">
    <property type="entry name" value="Sig_transdc_His_kin-like_C"/>
</dbReference>
<dbReference type="SUPFAM" id="SSF52172">
    <property type="entry name" value="CheY-like"/>
    <property type="match status" value="1"/>
</dbReference>
<feature type="signal peptide" evidence="9">
    <location>
        <begin position="1"/>
        <end position="28"/>
    </location>
</feature>
<feature type="coiled-coil region" evidence="7">
    <location>
        <begin position="826"/>
        <end position="853"/>
    </location>
</feature>
<dbReference type="Pfam" id="PF00072">
    <property type="entry name" value="Response_reg"/>
    <property type="match status" value="1"/>
</dbReference>
<dbReference type="InterPro" id="IPR011110">
    <property type="entry name" value="Reg_prop"/>
</dbReference>
<feature type="transmembrane region" description="Helical" evidence="8">
    <location>
        <begin position="809"/>
        <end position="826"/>
    </location>
</feature>
<evidence type="ECO:0000256" key="8">
    <source>
        <dbReference type="SAM" id="Phobius"/>
    </source>
</evidence>
<dbReference type="SUPFAM" id="SSF55874">
    <property type="entry name" value="ATPase domain of HSP90 chaperone/DNA topoisomerase II/histidine kinase"/>
    <property type="match status" value="1"/>
</dbReference>
<keyword evidence="4" id="KW-0805">Transcription regulation</keyword>
<comment type="caution">
    <text evidence="13">The sequence shown here is derived from an EMBL/GenBank/DDBJ whole genome shotgun (WGS) entry which is preliminary data.</text>
</comment>
<feature type="chain" id="PRO_5045650926" description="histidine kinase" evidence="9">
    <location>
        <begin position="29"/>
        <end position="1385"/>
    </location>
</feature>
<keyword evidence="8" id="KW-0812">Transmembrane</keyword>
<keyword evidence="3 6" id="KW-0597">Phosphoprotein</keyword>
<evidence type="ECO:0000259" key="12">
    <source>
        <dbReference type="PROSITE" id="PS50110"/>
    </source>
</evidence>
<feature type="domain" description="Histidine kinase" evidence="11">
    <location>
        <begin position="863"/>
        <end position="1083"/>
    </location>
</feature>
<evidence type="ECO:0000313" key="14">
    <source>
        <dbReference type="Proteomes" id="UP001560573"/>
    </source>
</evidence>
<dbReference type="RefSeq" id="WP_369329443.1">
    <property type="nucleotide sequence ID" value="NZ_JAULBC010000003.1"/>
</dbReference>
<dbReference type="PRINTS" id="PR00344">
    <property type="entry name" value="BCTRLSENSOR"/>
</dbReference>
<dbReference type="CDD" id="cd00082">
    <property type="entry name" value="HisKA"/>
    <property type="match status" value="1"/>
</dbReference>
<keyword evidence="5" id="KW-0804">Transcription</keyword>
<dbReference type="SMART" id="SM00448">
    <property type="entry name" value="REC"/>
    <property type="match status" value="1"/>
</dbReference>
<dbReference type="InterPro" id="IPR013783">
    <property type="entry name" value="Ig-like_fold"/>
</dbReference>
<dbReference type="InterPro" id="IPR005467">
    <property type="entry name" value="His_kinase_dom"/>
</dbReference>
<dbReference type="PROSITE" id="PS01124">
    <property type="entry name" value="HTH_ARAC_FAMILY_2"/>
    <property type="match status" value="1"/>
</dbReference>
<dbReference type="EC" id="2.7.13.3" evidence="2"/>
<accession>A0ABV3ZG16</accession>
<dbReference type="Gene3D" id="3.30.565.10">
    <property type="entry name" value="Histidine kinase-like ATPase, C-terminal domain"/>
    <property type="match status" value="1"/>
</dbReference>
<evidence type="ECO:0000256" key="7">
    <source>
        <dbReference type="SAM" id="Coils"/>
    </source>
</evidence>
<sequence>MTPKLIRKKLHRALLLILCICAAFVSHGQQNDYPFSQLSVFDGLSQNQVNCTYKDPRGFLWFGTLSGLSRYDGYTFKIFRHNSQDSLSLIDDYILRITEAPANRMFILTRNGYSIYDPAKEQFLNGSSFLQSLGLPAYNLTTIIKTNGDFWFVYANDGVFRYSAGKISKVTHIDSDAFSPDASPITDAQKDSHGNIVLIHTNGLLEKLDNHSLRISFRTTALSKFVGTKTYTYNLFVDNKDDAWLYIPTSALGVFYYPVFAAEARQLTKENGLLNNNIISSVIQDNNGKIWIGTDHGGVNIINKNNFQLTVLTSKEENNKTLAENSIYSLYKDDLGIIWVGTYKKGISYYTENKAKFALYKHNPYDAASLPFDDVNRFAEDSNGNLWIGTNGGGLIYFNRKNNTYTRYRHQPNNKNSIGNDIIVSLWIDHKQRVWIGSYYGGLDCFDGNKFIHYKHNEKDSTTIADDRIWDIFEDSSNTLWIGTLGNGFDKFDESKKVFYHHKAVLAGSNFVSSITEDGAGNIWVGTAYGVDVLDKKTGKIAHYSSAANKLSNDNVTFVRKDLKGNMWVGTRDGLNVFNPSKQTFQSFTTKDGLPDNNVLTLLQDSTHNFWVSTPTGISKIAATEKNGLFTLVCKNYDEKDGLQSRIFNNNAAFKTREEELMFGGPNGFNIIQPASISRNTNKPSIVLTGFQLFNESVRVGEKFNKHIILSNAIAETNEIELKYNENVFSIDFAALSYVNADKNTYAYKLDGFNSEWLTTDGKTRRATYTNLDPGEYTFQVKAANDDGVWNDQGLKLKIKILPPFWKTPLAYLLYFIIAVTIFWFARRLDMQRAKMRFELQQQKKEAQRLHELDMMKIKFFTNVSHEFRTPLSLILTPLEKIINQSSSDDQRKQFQLIHRNARRVLNLVNQLLDFRKMEVHELKLHATKGDLAKFIREVSYSFTDLAENKNIQFSYTSNCNHLNTSFDHDKIERILFNLLSNAFKFTPERGKVQVEVNVNHTGKEALAEIKISDTGIGIAPEKQEKIFERFFQNEIPGTMVNQGSGIGLSITKEFVRLHNGYISVQSEPDKGSRFTVFLPFGVEHTVENLLPYQPAVLPQPEPTVTVNETAVNQPVAAASHNKPVILLVEDNEDFRFYLKDNLKEFYHIVEAENGRIGWQRTLSAHPAIVVSDVSMPEMDGIELCKKIKQDARTRHIPVMLLTALIGEEQQLKGLQTGATDYITKPFSFEILVSRIRNILHEQEALKRTYSKQVEAKTSEIKVGSPDERFIQQALQIVEQNLSNASFSVEELSRGLCMSRVAVYKKIFSLTGKAPIEFIRSVRLQRAAQLLEKTEMNIAEVAYEVGFNNPKYFTKYFKAFFGQVPSVYVAEKRKQAGSNVKSQPE</sequence>
<name>A0ABV3ZG16_9BACT</name>
<dbReference type="SUPFAM" id="SSF47384">
    <property type="entry name" value="Homodimeric domain of signal transducing histidine kinase"/>
    <property type="match status" value="1"/>
</dbReference>
<comment type="catalytic activity">
    <reaction evidence="1">
        <text>ATP + protein L-histidine = ADP + protein N-phospho-L-histidine.</text>
        <dbReference type="EC" id="2.7.13.3"/>
    </reaction>
</comment>
<evidence type="ECO:0000256" key="3">
    <source>
        <dbReference type="ARBA" id="ARBA00022553"/>
    </source>
</evidence>
<dbReference type="InterPro" id="IPR003594">
    <property type="entry name" value="HATPase_dom"/>
</dbReference>
<proteinExistence type="predicted"/>
<evidence type="ECO:0000256" key="5">
    <source>
        <dbReference type="ARBA" id="ARBA00023163"/>
    </source>
</evidence>
<dbReference type="Proteomes" id="UP001560573">
    <property type="component" value="Unassembled WGS sequence"/>
</dbReference>
<dbReference type="InterPro" id="IPR003661">
    <property type="entry name" value="HisK_dim/P_dom"/>
</dbReference>
<dbReference type="Pfam" id="PF02518">
    <property type="entry name" value="HATPase_c"/>
    <property type="match status" value="1"/>
</dbReference>
<dbReference type="Pfam" id="PF07494">
    <property type="entry name" value="Reg_prop"/>
    <property type="match status" value="7"/>
</dbReference>
<dbReference type="Gene3D" id="1.10.10.60">
    <property type="entry name" value="Homeodomain-like"/>
    <property type="match status" value="1"/>
</dbReference>
<dbReference type="PROSITE" id="PS50110">
    <property type="entry name" value="RESPONSE_REGULATORY"/>
    <property type="match status" value="1"/>
</dbReference>
<dbReference type="PANTHER" id="PTHR43547">
    <property type="entry name" value="TWO-COMPONENT HISTIDINE KINASE"/>
    <property type="match status" value="1"/>
</dbReference>
<dbReference type="Gene3D" id="1.10.287.130">
    <property type="match status" value="1"/>
</dbReference>
<dbReference type="InterPro" id="IPR011123">
    <property type="entry name" value="Y_Y_Y"/>
</dbReference>
<evidence type="ECO:0000259" key="10">
    <source>
        <dbReference type="PROSITE" id="PS01124"/>
    </source>
</evidence>
<dbReference type="SMART" id="SM00387">
    <property type="entry name" value="HATPase_c"/>
    <property type="match status" value="1"/>
</dbReference>
<keyword evidence="7" id="KW-0175">Coiled coil</keyword>
<dbReference type="SUPFAM" id="SSF63829">
    <property type="entry name" value="Calcium-dependent phosphotriesterase"/>
    <property type="match status" value="3"/>
</dbReference>
<gene>
    <name evidence="13" type="ORF">QTN47_11050</name>
</gene>
<dbReference type="InterPro" id="IPR011006">
    <property type="entry name" value="CheY-like_superfamily"/>
</dbReference>
<dbReference type="SMART" id="SM00388">
    <property type="entry name" value="HisKA"/>
    <property type="match status" value="1"/>
</dbReference>
<dbReference type="CDD" id="cd16922">
    <property type="entry name" value="HATPase_EvgS-ArcB-TorS-like"/>
    <property type="match status" value="1"/>
</dbReference>
<keyword evidence="9" id="KW-0732">Signal</keyword>
<dbReference type="EMBL" id="JAULBC010000003">
    <property type="protein sequence ID" value="MEX6688036.1"/>
    <property type="molecule type" value="Genomic_DNA"/>
</dbReference>
<evidence type="ECO:0000256" key="4">
    <source>
        <dbReference type="ARBA" id="ARBA00023015"/>
    </source>
</evidence>
<evidence type="ECO:0000259" key="11">
    <source>
        <dbReference type="PROSITE" id="PS50109"/>
    </source>
</evidence>
<dbReference type="Gene3D" id="2.130.10.10">
    <property type="entry name" value="YVTN repeat-like/Quinoprotein amine dehydrogenase"/>
    <property type="match status" value="2"/>
</dbReference>
<dbReference type="InterPro" id="IPR001789">
    <property type="entry name" value="Sig_transdc_resp-reg_receiver"/>
</dbReference>
<dbReference type="Pfam" id="PF12833">
    <property type="entry name" value="HTH_18"/>
    <property type="match status" value="1"/>
</dbReference>
<dbReference type="InterPro" id="IPR015943">
    <property type="entry name" value="WD40/YVTN_repeat-like_dom_sf"/>
</dbReference>
<dbReference type="SMART" id="SM00342">
    <property type="entry name" value="HTH_ARAC"/>
    <property type="match status" value="1"/>
</dbReference>
<keyword evidence="8" id="KW-0472">Membrane</keyword>
<dbReference type="Pfam" id="PF07495">
    <property type="entry name" value="Y_Y_Y"/>
    <property type="match status" value="1"/>
</dbReference>
<dbReference type="CDD" id="cd00146">
    <property type="entry name" value="PKD"/>
    <property type="match status" value="1"/>
</dbReference>
<organism evidence="13 14">
    <name type="scientific">Danxiaibacter flavus</name>
    <dbReference type="NCBI Taxonomy" id="3049108"/>
    <lineage>
        <taxon>Bacteria</taxon>
        <taxon>Pseudomonadati</taxon>
        <taxon>Bacteroidota</taxon>
        <taxon>Chitinophagia</taxon>
        <taxon>Chitinophagales</taxon>
        <taxon>Chitinophagaceae</taxon>
        <taxon>Danxiaibacter</taxon>
    </lineage>
</organism>
<dbReference type="PANTHER" id="PTHR43547:SF2">
    <property type="entry name" value="HYBRID SIGNAL TRANSDUCTION HISTIDINE KINASE C"/>
    <property type="match status" value="1"/>
</dbReference>
<dbReference type="Gene3D" id="2.60.40.10">
    <property type="entry name" value="Immunoglobulins"/>
    <property type="match status" value="1"/>
</dbReference>
<dbReference type="Pfam" id="PF00512">
    <property type="entry name" value="HisKA"/>
    <property type="match status" value="1"/>
</dbReference>
<evidence type="ECO:0000313" key="13">
    <source>
        <dbReference type="EMBL" id="MEX6688036.1"/>
    </source>
</evidence>
<feature type="domain" description="Response regulatory" evidence="12">
    <location>
        <begin position="1125"/>
        <end position="1240"/>
    </location>
</feature>
<keyword evidence="14" id="KW-1185">Reference proteome</keyword>
<reference evidence="13 14" key="1">
    <citation type="submission" date="2023-07" db="EMBL/GenBank/DDBJ databases">
        <authorList>
            <person name="Lian W.-H."/>
        </authorList>
    </citation>
    <scope>NUCLEOTIDE SEQUENCE [LARGE SCALE GENOMIC DNA]</scope>
    <source>
        <strain evidence="13 14">SYSU DXS3180</strain>
    </source>
</reference>
<dbReference type="SUPFAM" id="SSF46689">
    <property type="entry name" value="Homeodomain-like"/>
    <property type="match status" value="1"/>
</dbReference>
<keyword evidence="8" id="KW-1133">Transmembrane helix</keyword>
<dbReference type="InterPro" id="IPR036097">
    <property type="entry name" value="HisK_dim/P_sf"/>
</dbReference>
<evidence type="ECO:0000256" key="2">
    <source>
        <dbReference type="ARBA" id="ARBA00012438"/>
    </source>
</evidence>
<dbReference type="InterPro" id="IPR018060">
    <property type="entry name" value="HTH_AraC"/>
</dbReference>
<feature type="modified residue" description="4-aspartylphosphate" evidence="6">
    <location>
        <position position="1173"/>
    </location>
</feature>